<dbReference type="PANTHER" id="PTHR21472:SF21">
    <property type="entry name" value="ENDONUCLEASE DOMAIN-CONTAINING 1 PROTEIN-LIKE-RELATED"/>
    <property type="match status" value="1"/>
</dbReference>
<dbReference type="PANTHER" id="PTHR21472">
    <property type="entry name" value="ENDONUCLEASE DOMAIN-CONTAINING 1 PROTEIN ENDOD1"/>
    <property type="match status" value="1"/>
</dbReference>
<evidence type="ECO:0000259" key="2">
    <source>
        <dbReference type="SMART" id="SM00892"/>
    </source>
</evidence>
<reference evidence="4 5" key="1">
    <citation type="submission" date="2023-09" db="EMBL/GenBank/DDBJ databases">
        <authorList>
            <person name="Wang M."/>
        </authorList>
    </citation>
    <scope>NUCLEOTIDE SEQUENCE [LARGE SCALE GENOMIC DNA]</scope>
    <source>
        <strain evidence="4">GT-2023</strain>
        <tissue evidence="4">Liver</tissue>
    </source>
</reference>
<organism evidence="4 5">
    <name type="scientific">Cirrhinus molitorella</name>
    <name type="common">mud carp</name>
    <dbReference type="NCBI Taxonomy" id="172907"/>
    <lineage>
        <taxon>Eukaryota</taxon>
        <taxon>Metazoa</taxon>
        <taxon>Chordata</taxon>
        <taxon>Craniata</taxon>
        <taxon>Vertebrata</taxon>
        <taxon>Euteleostomi</taxon>
        <taxon>Actinopterygii</taxon>
        <taxon>Neopterygii</taxon>
        <taxon>Teleostei</taxon>
        <taxon>Ostariophysi</taxon>
        <taxon>Cypriniformes</taxon>
        <taxon>Cyprinidae</taxon>
        <taxon>Labeoninae</taxon>
        <taxon>Labeonini</taxon>
        <taxon>Cirrhinus</taxon>
    </lineage>
</organism>
<dbReference type="Gene3D" id="3.40.570.10">
    <property type="entry name" value="Extracellular Endonuclease, subunit A"/>
    <property type="match status" value="1"/>
</dbReference>
<protein>
    <submittedName>
        <fullName evidence="4">Uncharacterized protein</fullName>
    </submittedName>
</protein>
<feature type="domain" description="ISXO2-like transposase" evidence="3">
    <location>
        <begin position="23"/>
        <end position="157"/>
    </location>
</feature>
<name>A0ABR3LCH1_9TELE</name>
<evidence type="ECO:0000313" key="5">
    <source>
        <dbReference type="Proteomes" id="UP001558613"/>
    </source>
</evidence>
<accession>A0ABR3LCH1</accession>
<dbReference type="InterPro" id="IPR020821">
    <property type="entry name" value="ENPP1-3/EXOG-like_nuc-like"/>
</dbReference>
<dbReference type="SMART" id="SM00892">
    <property type="entry name" value="Endonuclease_NS"/>
    <property type="match status" value="1"/>
</dbReference>
<proteinExistence type="predicted"/>
<dbReference type="SUPFAM" id="SSF54060">
    <property type="entry name" value="His-Me finger endonucleases"/>
    <property type="match status" value="1"/>
</dbReference>
<dbReference type="Proteomes" id="UP001558613">
    <property type="component" value="Unassembled WGS sequence"/>
</dbReference>
<dbReference type="EMBL" id="JAYMGO010000022">
    <property type="protein sequence ID" value="KAL1250607.1"/>
    <property type="molecule type" value="Genomic_DNA"/>
</dbReference>
<sequence>MSMKLRRVCVRSMRRLRKKRGQKVGGLNICVHIDESKFRHRRKYARGRFGGAWRRKSWVFGMVEILPSRKPVLRLVDKRDKTTLLPIIEKHVKRGSIIHSDEWRAYSTLSERGYQHHTVNHSIHFVNPSTGVHTQNIERAWANFKREVWRMRANRHSHSITDSDCVLKAAELLLSLLYNKEQLHTMFVLGLLTCVMLRAFTAQAKVSSSFEECNEFFYKGIEPKGLDQNAKKICQGPETSNRNYYASLYSDKYKIPLYSAYTLDRGCTSNSGAKIVVPDNFTSTMYDQGQLNPSSFQCGDGRTATYTKTNIAPLDACFKSVHWSKWESTLRAYLLKQLVMDDNAASVFIVTGTVPDPSVQIPDLRNVTVPSHIWTAVCYKHTNDDRKSFSFSYLGQNLPVDPGVSLMSISDLNIKLRGLYSKLPGTNQPNIYISKTHLARLVRMRSKYSSNTDFQAFSVFNDDCSGNINKLNKVIEEFKKLENLLVHQAVQMSSGTQDTSSLVIRKVSSDDIPILNNNNDVSKLKVKLVFDSMSTYYDVAEDLKVVVGSVCPITYAKSDTVECLLVPIDEGTTVDGLRCSSVSESDYKCTCMIEGKRKLCCSTPCLYQDDVNGYRCYSEQKLVQCSPSYSLITAYGEKCLEGSPCAKYDKDYYWCKTASSWDYCSPPLWSSRTTKGQPCRSNHACAYYGSNSKWCYTDESNHWDYC</sequence>
<dbReference type="InterPro" id="IPR001604">
    <property type="entry name" value="Endo_G_ENPP1-like_dom"/>
</dbReference>
<dbReference type="InterPro" id="IPR044929">
    <property type="entry name" value="DNA/RNA_non-sp_Endonuclease_sf"/>
</dbReference>
<dbReference type="SMART" id="SM01126">
    <property type="entry name" value="DDE_Tnp_IS1595"/>
    <property type="match status" value="1"/>
</dbReference>
<dbReference type="Pfam" id="PF12762">
    <property type="entry name" value="DDE_Tnp_IS1595"/>
    <property type="match status" value="1"/>
</dbReference>
<dbReference type="Pfam" id="PF01223">
    <property type="entry name" value="Endonuclease_NS"/>
    <property type="match status" value="1"/>
</dbReference>
<keyword evidence="5" id="KW-1185">Reference proteome</keyword>
<dbReference type="SMART" id="SM00477">
    <property type="entry name" value="NUC"/>
    <property type="match status" value="1"/>
</dbReference>
<dbReference type="InterPro" id="IPR039015">
    <property type="entry name" value="ENDOD1"/>
</dbReference>
<gene>
    <name evidence="4" type="ORF">QQF64_018403</name>
</gene>
<evidence type="ECO:0000313" key="4">
    <source>
        <dbReference type="EMBL" id="KAL1250607.1"/>
    </source>
</evidence>
<feature type="domain" description="ENPP1-3/EXOG-like endonuclease/phosphodiesterase" evidence="1">
    <location>
        <begin position="242"/>
        <end position="426"/>
    </location>
</feature>
<dbReference type="InterPro" id="IPR024445">
    <property type="entry name" value="Tnp_ISXO2-like"/>
</dbReference>
<feature type="domain" description="DNA/RNA non-specific endonuclease/pyrophosphatase/phosphodiesterase" evidence="2">
    <location>
        <begin position="241"/>
        <end position="423"/>
    </location>
</feature>
<evidence type="ECO:0000259" key="1">
    <source>
        <dbReference type="SMART" id="SM00477"/>
    </source>
</evidence>
<evidence type="ECO:0000259" key="3">
    <source>
        <dbReference type="SMART" id="SM01126"/>
    </source>
</evidence>
<comment type="caution">
    <text evidence="4">The sequence shown here is derived from an EMBL/GenBank/DDBJ whole genome shotgun (WGS) entry which is preliminary data.</text>
</comment>
<dbReference type="InterPro" id="IPR044925">
    <property type="entry name" value="His-Me_finger_sf"/>
</dbReference>
<dbReference type="NCBIfam" id="NF033547">
    <property type="entry name" value="transpos_IS1595"/>
    <property type="match status" value="1"/>
</dbReference>